<dbReference type="InterPro" id="IPR023267">
    <property type="entry name" value="RCMT"/>
</dbReference>
<evidence type="ECO:0000259" key="8">
    <source>
        <dbReference type="PROSITE" id="PS51686"/>
    </source>
</evidence>
<dbReference type="InterPro" id="IPR031341">
    <property type="entry name" value="Methyltr_RsmF_N"/>
</dbReference>
<dbReference type="Proteomes" id="UP000752647">
    <property type="component" value="Unassembled WGS sequence"/>
</dbReference>
<dbReference type="InterPro" id="IPR001678">
    <property type="entry name" value="MeTrfase_RsmB-F_NOP2_dom"/>
</dbReference>
<evidence type="ECO:0000256" key="3">
    <source>
        <dbReference type="ARBA" id="ARBA00022603"/>
    </source>
</evidence>
<dbReference type="InterPro" id="IPR018314">
    <property type="entry name" value="RsmB/NOL1/NOP2-like_CS"/>
</dbReference>
<evidence type="ECO:0000256" key="4">
    <source>
        <dbReference type="ARBA" id="ARBA00022679"/>
    </source>
</evidence>
<dbReference type="PRINTS" id="PR02008">
    <property type="entry name" value="RCMTFAMILY"/>
</dbReference>
<keyword evidence="4 7" id="KW-0808">Transferase</keyword>
<dbReference type="RefSeq" id="WP_224144350.1">
    <property type="nucleotide sequence ID" value="NZ_CBCPIF010000001.1"/>
</dbReference>
<evidence type="ECO:0000313" key="9">
    <source>
        <dbReference type="EMBL" id="MBZ5963095.1"/>
    </source>
</evidence>
<dbReference type="Pfam" id="PF17126">
    <property type="entry name" value="RsmF_methylt_CI"/>
    <property type="match status" value="1"/>
</dbReference>
<dbReference type="GO" id="GO:0001510">
    <property type="term" value="P:RNA methylation"/>
    <property type="evidence" value="ECO:0007669"/>
    <property type="project" value="InterPro"/>
</dbReference>
<dbReference type="Gene3D" id="3.40.50.150">
    <property type="entry name" value="Vaccinia Virus protein VP39"/>
    <property type="match status" value="1"/>
</dbReference>
<evidence type="ECO:0000256" key="5">
    <source>
        <dbReference type="ARBA" id="ARBA00022691"/>
    </source>
</evidence>
<dbReference type="GO" id="GO:0003723">
    <property type="term" value="F:RNA binding"/>
    <property type="evidence" value="ECO:0007669"/>
    <property type="project" value="UniProtKB-UniRule"/>
</dbReference>
<keyword evidence="2" id="KW-0963">Cytoplasm</keyword>
<feature type="domain" description="SAM-dependent MTase RsmB/NOP-type" evidence="8">
    <location>
        <begin position="1"/>
        <end position="312"/>
    </location>
</feature>
<dbReference type="Pfam" id="PF13636">
    <property type="entry name" value="Methyltranf_PUA"/>
    <property type="match status" value="1"/>
</dbReference>
<evidence type="ECO:0000256" key="1">
    <source>
        <dbReference type="ARBA" id="ARBA00007494"/>
    </source>
</evidence>
<comment type="similarity">
    <text evidence="1 7">Belongs to the class I-like SAM-binding methyltransferase superfamily. RsmB/NOP family.</text>
</comment>
<dbReference type="AlphaFoldDB" id="A0A9Q3SWK4"/>
<evidence type="ECO:0000256" key="7">
    <source>
        <dbReference type="PROSITE-ProRule" id="PRU01023"/>
    </source>
</evidence>
<comment type="caution">
    <text evidence="7">Lacks conserved residue(s) required for the propagation of feature annotation.</text>
</comment>
<feature type="binding site" evidence="7">
    <location>
        <position position="128"/>
    </location>
    <ligand>
        <name>S-adenosyl-L-methionine</name>
        <dbReference type="ChEBI" id="CHEBI:59789"/>
    </ligand>
</feature>
<dbReference type="EMBL" id="JAHBFI010000019">
    <property type="protein sequence ID" value="MBZ5963095.1"/>
    <property type="molecule type" value="Genomic_DNA"/>
</dbReference>
<organism evidence="9 10">
    <name type="scientific">Leuconostoc gasicomitatum</name>
    <dbReference type="NCBI Taxonomy" id="115778"/>
    <lineage>
        <taxon>Bacteria</taxon>
        <taxon>Bacillati</taxon>
        <taxon>Bacillota</taxon>
        <taxon>Bacilli</taxon>
        <taxon>Lactobacillales</taxon>
        <taxon>Lactobacillaceae</taxon>
        <taxon>Leuconostoc</taxon>
        <taxon>Leuconostoc gelidum group</taxon>
    </lineage>
</organism>
<reference evidence="9" key="1">
    <citation type="submission" date="2021-05" db="EMBL/GenBank/DDBJ databases">
        <title>Pangenome of Leuconostoc gelidum warrants species status for Leuconostoc gelidum subsp. gasicomitatum.</title>
        <authorList>
            <person name="Johansson P."/>
            <person name="Sade E."/>
            <person name="Hultman J."/>
            <person name="Auvinen P."/>
            <person name="Bjorkroth J."/>
        </authorList>
    </citation>
    <scope>NUCLEOTIDE SEQUENCE</scope>
    <source>
        <strain evidence="9">A.21.4</strain>
    </source>
</reference>
<dbReference type="CDD" id="cd21147">
    <property type="entry name" value="RsmF_methylt_CTD1"/>
    <property type="match status" value="1"/>
</dbReference>
<evidence type="ECO:0000313" key="10">
    <source>
        <dbReference type="Proteomes" id="UP000752647"/>
    </source>
</evidence>
<name>A0A9Q3SWK4_9LACO</name>
<evidence type="ECO:0000256" key="6">
    <source>
        <dbReference type="ARBA" id="ARBA00022884"/>
    </source>
</evidence>
<dbReference type="PROSITE" id="PS51686">
    <property type="entry name" value="SAM_MT_RSMB_NOP"/>
    <property type="match status" value="1"/>
</dbReference>
<feature type="binding site" evidence="7">
    <location>
        <position position="173"/>
    </location>
    <ligand>
        <name>S-adenosyl-L-methionine</name>
        <dbReference type="ChEBI" id="CHEBI:59789"/>
    </ligand>
</feature>
<feature type="binding site" evidence="7">
    <location>
        <begin position="104"/>
        <end position="110"/>
    </location>
    <ligand>
        <name>S-adenosyl-L-methionine</name>
        <dbReference type="ChEBI" id="CHEBI:59789"/>
    </ligand>
</feature>
<dbReference type="Gene3D" id="2.30.130.60">
    <property type="match status" value="1"/>
</dbReference>
<evidence type="ECO:0000256" key="2">
    <source>
        <dbReference type="ARBA" id="ARBA00022490"/>
    </source>
</evidence>
<dbReference type="GO" id="GO:0008173">
    <property type="term" value="F:RNA methyltransferase activity"/>
    <property type="evidence" value="ECO:0007669"/>
    <property type="project" value="InterPro"/>
</dbReference>
<dbReference type="InterPro" id="IPR049560">
    <property type="entry name" value="MeTrfase_RsmB-F_NOP2_cat"/>
</dbReference>
<dbReference type="Gene3D" id="3.30.70.1170">
    <property type="entry name" value="Sun protein, domain 3"/>
    <property type="match status" value="1"/>
</dbReference>
<keyword evidence="5 7" id="KW-0949">S-adenosyl-L-methionine</keyword>
<dbReference type="InterPro" id="IPR027391">
    <property type="entry name" value="Nol1_Nop2_Fmu_2"/>
</dbReference>
<accession>A0A9Q3SWK4</accession>
<dbReference type="InterPro" id="IPR029063">
    <property type="entry name" value="SAM-dependent_MTases_sf"/>
</dbReference>
<dbReference type="SUPFAM" id="SSF53335">
    <property type="entry name" value="S-adenosyl-L-methionine-dependent methyltransferases"/>
    <property type="match status" value="1"/>
</dbReference>
<feature type="active site" description="Nucleophile" evidence="7">
    <location>
        <position position="226"/>
    </location>
</feature>
<gene>
    <name evidence="9" type="ORF">KIJ12_08070</name>
</gene>
<sequence length="485" mass="54750">MSTLPEDFISKYTRLLGNESIDFFKAFDGPVQKAYRINPLKANTDLLDTPNDGQVPYGQWGFFGAVSGHSISHVTGVVYSQEPSAQFVGETVRPEPGERILDLAAAPGGKTTHLAAFMQQKGLLWSNEIFLNRAKILSENVERMGLQNSVVSSHTPAELSVKLPQYFDKILLDAPCSGEGMFRKNITAIKQWHKDFPQELAELQREILHEAVKMLRPGGQIIYSTCTFSPEEDEQMIAWLMSEYPEFTLKAINKPQDTYISDGQPAWADKQFTDGQVDQSKTIDQEVLKKTARLWPQRLNGEGHFVAKLEKSPNVPLSDHIVKPLKPIELNPEQQKLMTSFVSESFVSFQLDKRQFTLFGDRLYLAPVGTPDISRMKILRLGIEMGTFKKNRFEPAHALALAMHPDEFVQKYNMTTDDWAKFVHGDVIRPDSGASLKKGWVLMVANGNGAGWGRYVDGQIKNFFPKGLRFMVKQTHSDLLEDDMY</sequence>
<dbReference type="PANTHER" id="PTHR22807:SF30">
    <property type="entry name" value="28S RRNA (CYTOSINE(4447)-C(5))-METHYLTRANSFERASE-RELATED"/>
    <property type="match status" value="1"/>
</dbReference>
<dbReference type="InterPro" id="IPR031340">
    <property type="entry name" value="RsmF_methylt_CI"/>
</dbReference>
<protein>
    <submittedName>
        <fullName evidence="9">RsmF rRNA methyltransferase first C-terminal domain-containing protein</fullName>
    </submittedName>
</protein>
<dbReference type="PANTHER" id="PTHR22807">
    <property type="entry name" value="NOP2 YEAST -RELATED NOL1/NOP2/FMU SUN DOMAIN-CONTAINING"/>
    <property type="match status" value="1"/>
</dbReference>
<proteinExistence type="inferred from homology"/>
<dbReference type="Pfam" id="PF01189">
    <property type="entry name" value="Methyltr_RsmB-F"/>
    <property type="match status" value="1"/>
</dbReference>
<dbReference type="PROSITE" id="PS01153">
    <property type="entry name" value="NOL1_NOP2_SUN"/>
    <property type="match status" value="1"/>
</dbReference>
<dbReference type="CDD" id="cd02440">
    <property type="entry name" value="AdoMet_MTases"/>
    <property type="match status" value="1"/>
</dbReference>
<keyword evidence="3 7" id="KW-0489">Methyltransferase</keyword>
<comment type="caution">
    <text evidence="9">The sequence shown here is derived from an EMBL/GenBank/DDBJ whole genome shotgun (WGS) entry which is preliminary data.</text>
</comment>
<dbReference type="Pfam" id="PF17125">
    <property type="entry name" value="Methyltr_RsmF_N"/>
    <property type="match status" value="1"/>
</dbReference>
<keyword evidence="6 7" id="KW-0694">RNA-binding</keyword>